<sequence length="158" mass="18245">MIFSNVTKFRNTVLTPACDDYGFAPHWWKKEKCLQQPKVTLEIQRYLAFLTGDSDRAFASIRNLTIATQKLIKDEYDAVSEFITFILDSLVTLFGTNELEAPMNELFVSNITSTSYGHESFQSYKLFPVEPSSLDTNIYKIMHKTLWVMVIQLQEVLN</sequence>
<comment type="caution">
    <text evidence="1">The sequence shown here is derived from an EMBL/GenBank/DDBJ whole genome shotgun (WGS) entry which is preliminary data.</text>
</comment>
<dbReference type="Proteomes" id="UP001165064">
    <property type="component" value="Unassembled WGS sequence"/>
</dbReference>
<name>A0ACB5UDS2_AMBMO</name>
<evidence type="ECO:0000313" key="2">
    <source>
        <dbReference type="Proteomes" id="UP001165064"/>
    </source>
</evidence>
<organism evidence="1 2">
    <name type="scientific">Ambrosiozyma monospora</name>
    <name type="common">Yeast</name>
    <name type="synonym">Endomycopsis monosporus</name>
    <dbReference type="NCBI Taxonomy" id="43982"/>
    <lineage>
        <taxon>Eukaryota</taxon>
        <taxon>Fungi</taxon>
        <taxon>Dikarya</taxon>
        <taxon>Ascomycota</taxon>
        <taxon>Saccharomycotina</taxon>
        <taxon>Pichiomycetes</taxon>
        <taxon>Pichiales</taxon>
        <taxon>Pichiaceae</taxon>
        <taxon>Ambrosiozyma</taxon>
    </lineage>
</organism>
<dbReference type="EMBL" id="BSXS01017350">
    <property type="protein sequence ID" value="GMF08797.1"/>
    <property type="molecule type" value="Genomic_DNA"/>
</dbReference>
<protein>
    <submittedName>
        <fullName evidence="1">Unnamed protein product</fullName>
    </submittedName>
</protein>
<keyword evidence="2" id="KW-1185">Reference proteome</keyword>
<proteinExistence type="predicted"/>
<evidence type="ECO:0000313" key="1">
    <source>
        <dbReference type="EMBL" id="GMF08797.1"/>
    </source>
</evidence>
<accession>A0ACB5UDS2</accession>
<reference evidence="1" key="1">
    <citation type="submission" date="2023-04" db="EMBL/GenBank/DDBJ databases">
        <title>Ambrosiozyma monospora NBRC 10751.</title>
        <authorList>
            <person name="Ichikawa N."/>
            <person name="Sato H."/>
            <person name="Tonouchi N."/>
        </authorList>
    </citation>
    <scope>NUCLEOTIDE SEQUENCE</scope>
    <source>
        <strain evidence="1">NBRC 10751</strain>
    </source>
</reference>
<gene>
    <name evidence="1" type="ORF">Amon02_001336800</name>
</gene>